<dbReference type="InterPro" id="IPR008991">
    <property type="entry name" value="Translation_prot_SH3-like_sf"/>
</dbReference>
<evidence type="ECO:0000313" key="5">
    <source>
        <dbReference type="EMBL" id="CAA6824924.1"/>
    </source>
</evidence>
<dbReference type="SUPFAM" id="SSF82679">
    <property type="entry name" value="N-utilization substance G protein NusG, N-terminal domain"/>
    <property type="match status" value="1"/>
</dbReference>
<dbReference type="NCBIfam" id="TIGR01955">
    <property type="entry name" value="RfaH"/>
    <property type="match status" value="1"/>
</dbReference>
<dbReference type="NCBIfam" id="NF006534">
    <property type="entry name" value="PRK09014.1"/>
    <property type="match status" value="1"/>
</dbReference>
<evidence type="ECO:0000256" key="1">
    <source>
        <dbReference type="ARBA" id="ARBA00022814"/>
    </source>
</evidence>
<sequence length="170" mass="19310">MTTLSQKNWYLLSSKPHKDAQAEDQLGNQGYEVYRPLAQRLRKRRGKMIKLTESLFPRYMFIQLDKVEDNWAPIRSTYGVNQIIRFGNEPTPVPDELINTLKQYEASLGEKAIDLDKFHSGDQVMLTDGPFKGLSGAFLSYDGEQRAMILLEIMNAQTKLAVCPAKLIAA</sequence>
<organism evidence="5">
    <name type="scientific">uncultured Thiotrichaceae bacterium</name>
    <dbReference type="NCBI Taxonomy" id="298394"/>
    <lineage>
        <taxon>Bacteria</taxon>
        <taxon>Pseudomonadati</taxon>
        <taxon>Pseudomonadota</taxon>
        <taxon>Gammaproteobacteria</taxon>
        <taxon>Thiotrichales</taxon>
        <taxon>Thiotrichaceae</taxon>
        <taxon>environmental samples</taxon>
    </lineage>
</organism>
<dbReference type="PANTHER" id="PTHR30265">
    <property type="entry name" value="RHO-INTERACTING TRANSCRIPTION TERMINATION FACTOR NUSG"/>
    <property type="match status" value="1"/>
</dbReference>
<name>A0A6S6TZQ7_9GAMM</name>
<evidence type="ECO:0000259" key="4">
    <source>
        <dbReference type="SMART" id="SM00738"/>
    </source>
</evidence>
<evidence type="ECO:0000256" key="3">
    <source>
        <dbReference type="ARBA" id="ARBA00023163"/>
    </source>
</evidence>
<keyword evidence="1" id="KW-0889">Transcription antitermination</keyword>
<dbReference type="SMART" id="SM00738">
    <property type="entry name" value="NGN"/>
    <property type="match status" value="1"/>
</dbReference>
<proteinExistence type="predicted"/>
<keyword evidence="3" id="KW-0804">Transcription</keyword>
<evidence type="ECO:0000256" key="2">
    <source>
        <dbReference type="ARBA" id="ARBA00023015"/>
    </source>
</evidence>
<protein>
    <submittedName>
        <fullName evidence="5">Transcription/translation regulatory transformer protein RfaH</fullName>
    </submittedName>
</protein>
<dbReference type="InterPro" id="IPR006645">
    <property type="entry name" value="NGN-like_dom"/>
</dbReference>
<feature type="domain" description="NusG-like N-terminal" evidence="4">
    <location>
        <begin position="6"/>
        <end position="105"/>
    </location>
</feature>
<accession>A0A6S6TZQ7</accession>
<dbReference type="Gene3D" id="3.30.70.940">
    <property type="entry name" value="NusG, N-terminal domain"/>
    <property type="match status" value="1"/>
</dbReference>
<dbReference type="SUPFAM" id="SSF50104">
    <property type="entry name" value="Translation proteins SH3-like domain"/>
    <property type="match status" value="1"/>
</dbReference>
<dbReference type="Pfam" id="PF02357">
    <property type="entry name" value="NusG"/>
    <property type="match status" value="1"/>
</dbReference>
<dbReference type="GO" id="GO:0031564">
    <property type="term" value="P:transcription antitermination"/>
    <property type="evidence" value="ECO:0007669"/>
    <property type="project" value="UniProtKB-KW"/>
</dbReference>
<dbReference type="GO" id="GO:0005829">
    <property type="term" value="C:cytosol"/>
    <property type="evidence" value="ECO:0007669"/>
    <property type="project" value="TreeGrafter"/>
</dbReference>
<dbReference type="CDD" id="cd09892">
    <property type="entry name" value="NGN_SP_RfaH"/>
    <property type="match status" value="1"/>
</dbReference>
<dbReference type="GO" id="GO:0006354">
    <property type="term" value="P:DNA-templated transcription elongation"/>
    <property type="evidence" value="ECO:0007669"/>
    <property type="project" value="InterPro"/>
</dbReference>
<dbReference type="PANTHER" id="PTHR30265:SF7">
    <property type="entry name" value="TRANSCRIPTION ANTITERMINATION PROTEIN RFAH"/>
    <property type="match status" value="1"/>
</dbReference>
<dbReference type="EMBL" id="CACVAV010000393">
    <property type="protein sequence ID" value="CAA6824924.1"/>
    <property type="molecule type" value="Genomic_DNA"/>
</dbReference>
<reference evidence="5" key="1">
    <citation type="submission" date="2020-01" db="EMBL/GenBank/DDBJ databases">
        <authorList>
            <person name="Meier V. D."/>
            <person name="Meier V D."/>
        </authorList>
    </citation>
    <scope>NUCLEOTIDE SEQUENCE</scope>
    <source>
        <strain evidence="5">HLG_WM_MAG_08</strain>
    </source>
</reference>
<dbReference type="InterPro" id="IPR043425">
    <property type="entry name" value="NusG-like"/>
</dbReference>
<dbReference type="InterPro" id="IPR036735">
    <property type="entry name" value="NGN_dom_sf"/>
</dbReference>
<dbReference type="InterPro" id="IPR010215">
    <property type="entry name" value="Transcription_antiterm_RfaH"/>
</dbReference>
<dbReference type="AlphaFoldDB" id="A0A6S6TZQ7"/>
<keyword evidence="2" id="KW-0805">Transcription regulation</keyword>
<gene>
    <name evidence="5" type="ORF">HELGO_WM25036</name>
</gene>